<dbReference type="KEGG" id="hro:HELRODRAFT_88074"/>
<evidence type="ECO:0000313" key="6">
    <source>
        <dbReference type="Proteomes" id="UP000015101"/>
    </source>
</evidence>
<protein>
    <recommendedName>
        <fullName evidence="7">Dynein regulatory complex subunit 5</fullName>
    </recommendedName>
</protein>
<dbReference type="STRING" id="6412.T1G6Y1"/>
<dbReference type="GeneID" id="20216828"/>
<dbReference type="InterPro" id="IPR052410">
    <property type="entry name" value="DRC5"/>
</dbReference>
<organism evidence="5 6">
    <name type="scientific">Helobdella robusta</name>
    <name type="common">Californian leech</name>
    <dbReference type="NCBI Taxonomy" id="6412"/>
    <lineage>
        <taxon>Eukaryota</taxon>
        <taxon>Metazoa</taxon>
        <taxon>Spiralia</taxon>
        <taxon>Lophotrochozoa</taxon>
        <taxon>Annelida</taxon>
        <taxon>Clitellata</taxon>
        <taxon>Hirudinea</taxon>
        <taxon>Rhynchobdellida</taxon>
        <taxon>Glossiphoniidae</taxon>
        <taxon>Helobdella</taxon>
    </lineage>
</organism>
<gene>
    <name evidence="5" type="primary">20216828</name>
    <name evidence="4" type="ORF">HELRODRAFT_88074</name>
</gene>
<evidence type="ECO:0000256" key="1">
    <source>
        <dbReference type="ARBA" id="ARBA00004245"/>
    </source>
</evidence>
<evidence type="ECO:0000256" key="2">
    <source>
        <dbReference type="ARBA" id="ARBA00022490"/>
    </source>
</evidence>
<dbReference type="OrthoDB" id="341587at2759"/>
<dbReference type="PANTHER" id="PTHR24107:SF20">
    <property type="entry name" value="DYNEIN REGULATORY COMPLEX SUBUNIT 5"/>
    <property type="match status" value="1"/>
</dbReference>
<proteinExistence type="predicted"/>
<dbReference type="InterPro" id="IPR032675">
    <property type="entry name" value="LRR_dom_sf"/>
</dbReference>
<evidence type="ECO:0008006" key="7">
    <source>
        <dbReference type="Google" id="ProtNLM"/>
    </source>
</evidence>
<dbReference type="RefSeq" id="XP_009028004.1">
    <property type="nucleotide sequence ID" value="XM_009029756.1"/>
</dbReference>
<reference evidence="4 6" key="2">
    <citation type="journal article" date="2013" name="Nature">
        <title>Insights into bilaterian evolution from three spiralian genomes.</title>
        <authorList>
            <person name="Simakov O."/>
            <person name="Marletaz F."/>
            <person name="Cho S.J."/>
            <person name="Edsinger-Gonzales E."/>
            <person name="Havlak P."/>
            <person name="Hellsten U."/>
            <person name="Kuo D.H."/>
            <person name="Larsson T."/>
            <person name="Lv J."/>
            <person name="Arendt D."/>
            <person name="Savage R."/>
            <person name="Osoegawa K."/>
            <person name="de Jong P."/>
            <person name="Grimwood J."/>
            <person name="Chapman J.A."/>
            <person name="Shapiro H."/>
            <person name="Aerts A."/>
            <person name="Otillar R.P."/>
            <person name="Terry A.Y."/>
            <person name="Boore J.L."/>
            <person name="Grigoriev I.V."/>
            <person name="Lindberg D.R."/>
            <person name="Seaver E.C."/>
            <person name="Weisblat D.A."/>
            <person name="Putnam N.H."/>
            <person name="Rokhsar D.S."/>
        </authorList>
    </citation>
    <scope>NUCLEOTIDE SEQUENCE</scope>
</reference>
<dbReference type="SMART" id="SM00368">
    <property type="entry name" value="LRR_RI"/>
    <property type="match status" value="5"/>
</dbReference>
<reference evidence="6" key="1">
    <citation type="submission" date="2012-12" db="EMBL/GenBank/DDBJ databases">
        <authorList>
            <person name="Hellsten U."/>
            <person name="Grimwood J."/>
            <person name="Chapman J.A."/>
            <person name="Shapiro H."/>
            <person name="Aerts A."/>
            <person name="Otillar R.P."/>
            <person name="Terry A.Y."/>
            <person name="Boore J.L."/>
            <person name="Simakov O."/>
            <person name="Marletaz F."/>
            <person name="Cho S.-J."/>
            <person name="Edsinger-Gonzales E."/>
            <person name="Havlak P."/>
            <person name="Kuo D.-H."/>
            <person name="Larsson T."/>
            <person name="Lv J."/>
            <person name="Arendt D."/>
            <person name="Savage R."/>
            <person name="Osoegawa K."/>
            <person name="de Jong P."/>
            <person name="Lindberg D.R."/>
            <person name="Seaver E.C."/>
            <person name="Weisblat D.A."/>
            <person name="Putnam N.H."/>
            <person name="Grigoriev I.V."/>
            <person name="Rokhsar D.S."/>
        </authorList>
    </citation>
    <scope>NUCLEOTIDE SEQUENCE</scope>
</reference>
<dbReference type="FunCoup" id="T1G6Y1">
    <property type="interactions" value="7"/>
</dbReference>
<dbReference type="InParanoid" id="T1G6Y1"/>
<keyword evidence="3" id="KW-0206">Cytoskeleton</keyword>
<keyword evidence="6" id="KW-1185">Reference proteome</keyword>
<dbReference type="Pfam" id="PF13516">
    <property type="entry name" value="LRR_6"/>
    <property type="match status" value="3"/>
</dbReference>
<dbReference type="eggNOG" id="KOG0619">
    <property type="taxonomic scope" value="Eukaryota"/>
</dbReference>
<evidence type="ECO:0000313" key="4">
    <source>
        <dbReference type="EMBL" id="ESN93843.1"/>
    </source>
</evidence>
<dbReference type="EMBL" id="AMQM01007217">
    <property type="status" value="NOT_ANNOTATED_CDS"/>
    <property type="molecule type" value="Genomic_DNA"/>
</dbReference>
<dbReference type="HOGENOM" id="CLU_029623_1_1_1"/>
<dbReference type="OMA" id="PVCHVAR"/>
<dbReference type="InterPro" id="IPR001611">
    <property type="entry name" value="Leu-rich_rpt"/>
</dbReference>
<dbReference type="Proteomes" id="UP000015101">
    <property type="component" value="Unassembled WGS sequence"/>
</dbReference>
<evidence type="ECO:0000313" key="5">
    <source>
        <dbReference type="EnsemblMetazoa" id="HelroP88074"/>
    </source>
</evidence>
<comment type="subcellular location">
    <subcellularLocation>
        <location evidence="1">Cytoplasm</location>
        <location evidence="1">Cytoskeleton</location>
    </subcellularLocation>
</comment>
<dbReference type="SUPFAM" id="SSF52047">
    <property type="entry name" value="RNI-like"/>
    <property type="match status" value="1"/>
</dbReference>
<dbReference type="PANTHER" id="PTHR24107">
    <property type="entry name" value="YNEIN REGULATORY COMPLEX SUBUNIT 5"/>
    <property type="match status" value="1"/>
</dbReference>
<dbReference type="Gene3D" id="3.80.10.10">
    <property type="entry name" value="Ribonuclease Inhibitor"/>
    <property type="match status" value="2"/>
</dbReference>
<dbReference type="EMBL" id="KB097587">
    <property type="protein sequence ID" value="ESN93843.1"/>
    <property type="molecule type" value="Genomic_DNA"/>
</dbReference>
<dbReference type="CTD" id="20216828"/>
<keyword evidence="2" id="KW-0963">Cytoplasm</keyword>
<evidence type="ECO:0000256" key="3">
    <source>
        <dbReference type="ARBA" id="ARBA00023212"/>
    </source>
</evidence>
<dbReference type="GO" id="GO:0005856">
    <property type="term" value="C:cytoskeleton"/>
    <property type="evidence" value="ECO:0007669"/>
    <property type="project" value="UniProtKB-SubCell"/>
</dbReference>
<dbReference type="EnsemblMetazoa" id="HelroT88074">
    <property type="protein sequence ID" value="HelroP88074"/>
    <property type="gene ID" value="HelroG88074"/>
</dbReference>
<name>T1G6Y1_HELRO</name>
<dbReference type="AlphaFoldDB" id="T1G6Y1"/>
<dbReference type="eggNOG" id="KOG4308">
    <property type="taxonomic scope" value="Eukaryota"/>
</dbReference>
<sequence>MQTKQSLLKQAEIDKLNLDLEQKQDVSADNDVNKKIGRNIVAEDFRYNLPKIPTLVDLCLSHMIEEFIIHRNTFKKVPEKFRKKITSQLSVDVPLWVTTDVVKDDEYWKRKCRARWRTSDSKEHRNSWKATYMEMNMQETLEQFVPSVSDLNDLIELINISSKFIRKLNVQQLLPKPSKQSDKMMKDDSDEDYERLDFTEILPKLKRLESISLQYLVRNCGMNFKWGHFKMSEKDCTSLAKSLYFCKSLMDISIVKSSIDDAQTEILCSQLKDHPNLSTLNLSHNSISDKGMSTISTSLLNKHSFVRVQSIDLTNNSIKYAGVKVLAKELETNDKLLKLQLRMNKIGDEGGSLILIAMARNKTLNFLGLGSCDLGDMSAEAICYILKNNRTLQYLDISCNVFGTDNGEAIRQAVEGNDTLLNVDVRETEVTKEAEYFIAMKHQLNQERNGNVASDSHF</sequence>
<reference evidence="5" key="3">
    <citation type="submission" date="2015-06" db="UniProtKB">
        <authorList>
            <consortium name="EnsemblMetazoa"/>
        </authorList>
    </citation>
    <scope>IDENTIFICATION</scope>
</reference>
<accession>T1G6Y1</accession>